<keyword evidence="4" id="KW-0328">Glycosyltransferase</keyword>
<name>A0ABW5DX87_9PROT</name>
<gene>
    <name evidence="4" type="ORF">ACFSM5_16820</name>
</gene>
<feature type="coiled-coil region" evidence="2">
    <location>
        <begin position="678"/>
        <end position="705"/>
    </location>
</feature>
<evidence type="ECO:0000313" key="4">
    <source>
        <dbReference type="EMBL" id="MFD2264571.1"/>
    </source>
</evidence>
<dbReference type="RefSeq" id="WP_379877662.1">
    <property type="nucleotide sequence ID" value="NZ_JBHUIP010000013.1"/>
</dbReference>
<protein>
    <submittedName>
        <fullName evidence="4">Glycosyltransferase</fullName>
        <ecNumber evidence="4">2.4.-.-</ecNumber>
    </submittedName>
</protein>
<keyword evidence="2" id="KW-0175">Coiled coil</keyword>
<dbReference type="Gene3D" id="3.40.50.2000">
    <property type="entry name" value="Glycogen Phosphorylase B"/>
    <property type="match status" value="2"/>
</dbReference>
<keyword evidence="5" id="KW-1185">Reference proteome</keyword>
<dbReference type="PANTHER" id="PTHR46401:SF2">
    <property type="entry name" value="GLYCOSYLTRANSFERASE WBBK-RELATED"/>
    <property type="match status" value="1"/>
</dbReference>
<comment type="caution">
    <text evidence="4">The sequence shown here is derived from an EMBL/GenBank/DDBJ whole genome shotgun (WGS) entry which is preliminary data.</text>
</comment>
<evidence type="ECO:0000256" key="1">
    <source>
        <dbReference type="ARBA" id="ARBA00022679"/>
    </source>
</evidence>
<evidence type="ECO:0000256" key="2">
    <source>
        <dbReference type="SAM" id="Coils"/>
    </source>
</evidence>
<reference evidence="5" key="1">
    <citation type="journal article" date="2019" name="Int. J. Syst. Evol. Microbiol.">
        <title>The Global Catalogue of Microorganisms (GCM) 10K type strain sequencing project: providing services to taxonomists for standard genome sequencing and annotation.</title>
        <authorList>
            <consortium name="The Broad Institute Genomics Platform"/>
            <consortium name="The Broad Institute Genome Sequencing Center for Infectious Disease"/>
            <person name="Wu L."/>
            <person name="Ma J."/>
        </authorList>
    </citation>
    <scope>NUCLEOTIDE SEQUENCE [LARGE SCALE GENOMIC DNA]</scope>
    <source>
        <strain evidence="5">CGMCC 1.19062</strain>
    </source>
</reference>
<dbReference type="Proteomes" id="UP001597295">
    <property type="component" value="Unassembled WGS sequence"/>
</dbReference>
<dbReference type="EC" id="2.4.-.-" evidence="4"/>
<dbReference type="SUPFAM" id="SSF53756">
    <property type="entry name" value="UDP-Glycosyltransferase/glycogen phosphorylase"/>
    <property type="match status" value="1"/>
</dbReference>
<dbReference type="Pfam" id="PF00534">
    <property type="entry name" value="Glycos_transf_1"/>
    <property type="match status" value="1"/>
</dbReference>
<accession>A0ABW5DX87</accession>
<dbReference type="GO" id="GO:0016757">
    <property type="term" value="F:glycosyltransferase activity"/>
    <property type="evidence" value="ECO:0007669"/>
    <property type="project" value="UniProtKB-KW"/>
</dbReference>
<dbReference type="SUPFAM" id="SSF48208">
    <property type="entry name" value="Six-hairpin glycosidases"/>
    <property type="match status" value="1"/>
</dbReference>
<organism evidence="4 5">
    <name type="scientific">Lacibacterium aquatile</name>
    <dbReference type="NCBI Taxonomy" id="1168082"/>
    <lineage>
        <taxon>Bacteria</taxon>
        <taxon>Pseudomonadati</taxon>
        <taxon>Pseudomonadota</taxon>
        <taxon>Alphaproteobacteria</taxon>
        <taxon>Rhodospirillales</taxon>
        <taxon>Rhodospirillaceae</taxon>
    </lineage>
</organism>
<evidence type="ECO:0000259" key="3">
    <source>
        <dbReference type="Pfam" id="PF00534"/>
    </source>
</evidence>
<dbReference type="InterPro" id="IPR008928">
    <property type="entry name" value="6-hairpin_glycosidase_sf"/>
</dbReference>
<evidence type="ECO:0000313" key="5">
    <source>
        <dbReference type="Proteomes" id="UP001597295"/>
    </source>
</evidence>
<feature type="domain" description="Glycosyl transferase family 1" evidence="3">
    <location>
        <begin position="544"/>
        <end position="701"/>
    </location>
</feature>
<keyword evidence="1 4" id="KW-0808">Transferase</keyword>
<proteinExistence type="predicted"/>
<dbReference type="PANTHER" id="PTHR46401">
    <property type="entry name" value="GLYCOSYLTRANSFERASE WBBK-RELATED"/>
    <property type="match status" value="1"/>
</dbReference>
<sequence length="880" mass="97317">MNSGAIGRQILRELALGVFSQFDKTYPGRGLDSFTGDASLDHPMAYALYASSAHMLGFQKEAEAACQWLCENALRPNGEVGWGLPFEWDAFADGSPNPVDTIYGITTALCVRALLDTDYGLPKAEAALENYLRYAVPTPHGLFFSYSSQPDDAKSVFNVTSMLAGQYARLGHILGRADFIEAAHAAAKDIIAHRQEHSSGYFWSYSTEIAQPNDSVHAAYTVQGLIELQAWLAMDLQVSRCLLYLREFFRKGEAFEFARHESLKPIKRQQKARLWGIGMLLHVACSVRDTPLKKLALRWIRQNLEADTPLQSDAAFLPRHQSHLVFGLARAAVQEPPSYRIKKPHIVSLTTSDVGNNARALKSAQAARKAGFRATIIGIGHGETVQQFKIDDIDIILAPSPVSHLKDSLAWPDNPTKRQLWLQAEELVARIAPLVDIVKPDLLHSHDGIGLRVGAAMTRRVAANGRPVFWIHDQHTGSSSDISAHAKTLRQYEHRYLRQVDRLISDSATRAAELQHLYHLKRAPSVIYDAPISQSTSSEMPDVRSALGLSTQDLLVILVGSVERAQDGELILKAVSDLPTIHLCLIGDSNHNDKLLKLARKLRMSERFHLFAQTPADQIVSFIRTADIGIEVCTENALPNNIFVYLQAGLPSAISDAVSTSEIVKRHGIGHLFEHGNIDSCKTAIQKALEEKSQLKDAITNELRQEYCWEHQAQKLSAIYYSLLRSTASSKSILLTSNPGAVAEDNEHLGIVGKQPPTVPCDFYFDPTVPGDRAGVLSMLALKYDRFIIASDAKWPSIEELVALRHAGKEVTNSDGTLPEMTLLHALETKQLAADTSVLRTRWASSISVAAAVERLANTPAGKTVALFERLQRKFRSRRK</sequence>
<dbReference type="EMBL" id="JBHUIP010000013">
    <property type="protein sequence ID" value="MFD2264571.1"/>
    <property type="molecule type" value="Genomic_DNA"/>
</dbReference>
<dbReference type="InterPro" id="IPR001296">
    <property type="entry name" value="Glyco_trans_1"/>
</dbReference>